<name>A0AAV5I3D9_9ROSI</name>
<keyword evidence="2" id="KW-1185">Reference proteome</keyword>
<dbReference type="EMBL" id="BPVZ01000005">
    <property type="protein sequence ID" value="GKU92166.1"/>
    <property type="molecule type" value="Genomic_DNA"/>
</dbReference>
<dbReference type="AlphaFoldDB" id="A0AAV5I3D9"/>
<proteinExistence type="predicted"/>
<gene>
    <name evidence="1" type="ORF">SLEP1_g5931</name>
</gene>
<evidence type="ECO:0000313" key="1">
    <source>
        <dbReference type="EMBL" id="GKU92166.1"/>
    </source>
</evidence>
<reference evidence="1 2" key="1">
    <citation type="journal article" date="2021" name="Commun. Biol.">
        <title>The genome of Shorea leprosula (Dipterocarpaceae) highlights the ecological relevance of drought in aseasonal tropical rainforests.</title>
        <authorList>
            <person name="Ng K.K.S."/>
            <person name="Kobayashi M.J."/>
            <person name="Fawcett J.A."/>
            <person name="Hatakeyama M."/>
            <person name="Paape T."/>
            <person name="Ng C.H."/>
            <person name="Ang C.C."/>
            <person name="Tnah L.H."/>
            <person name="Lee C.T."/>
            <person name="Nishiyama T."/>
            <person name="Sese J."/>
            <person name="O'Brien M.J."/>
            <person name="Copetti D."/>
            <person name="Mohd Noor M.I."/>
            <person name="Ong R.C."/>
            <person name="Putra M."/>
            <person name="Sireger I.Z."/>
            <person name="Indrioko S."/>
            <person name="Kosugi Y."/>
            <person name="Izuno A."/>
            <person name="Isagi Y."/>
            <person name="Lee S.L."/>
            <person name="Shimizu K.K."/>
        </authorList>
    </citation>
    <scope>NUCLEOTIDE SEQUENCE [LARGE SCALE GENOMIC DNA]</scope>
    <source>
        <strain evidence="1">214</strain>
    </source>
</reference>
<comment type="caution">
    <text evidence="1">The sequence shown here is derived from an EMBL/GenBank/DDBJ whole genome shotgun (WGS) entry which is preliminary data.</text>
</comment>
<dbReference type="Proteomes" id="UP001054252">
    <property type="component" value="Unassembled WGS sequence"/>
</dbReference>
<organism evidence="1 2">
    <name type="scientific">Rubroshorea leprosula</name>
    <dbReference type="NCBI Taxonomy" id="152421"/>
    <lineage>
        <taxon>Eukaryota</taxon>
        <taxon>Viridiplantae</taxon>
        <taxon>Streptophyta</taxon>
        <taxon>Embryophyta</taxon>
        <taxon>Tracheophyta</taxon>
        <taxon>Spermatophyta</taxon>
        <taxon>Magnoliopsida</taxon>
        <taxon>eudicotyledons</taxon>
        <taxon>Gunneridae</taxon>
        <taxon>Pentapetalae</taxon>
        <taxon>rosids</taxon>
        <taxon>malvids</taxon>
        <taxon>Malvales</taxon>
        <taxon>Dipterocarpaceae</taxon>
        <taxon>Rubroshorea</taxon>
    </lineage>
</organism>
<protein>
    <submittedName>
        <fullName evidence="1">Uncharacterized protein</fullName>
    </submittedName>
</protein>
<evidence type="ECO:0000313" key="2">
    <source>
        <dbReference type="Proteomes" id="UP001054252"/>
    </source>
</evidence>
<accession>A0AAV5I3D9</accession>
<sequence>MKDGNYDAREDQFEKVRQVEHHQNLVTIFLCTINSTNSDFALLVAFFSAKRF</sequence>